<evidence type="ECO:0000256" key="3">
    <source>
        <dbReference type="ARBA" id="ARBA00022448"/>
    </source>
</evidence>
<feature type="transmembrane region" description="Helical" evidence="8">
    <location>
        <begin position="41"/>
        <end position="64"/>
    </location>
</feature>
<dbReference type="AlphaFoldDB" id="A0A7W6MM13"/>
<feature type="transmembrane region" description="Helical" evidence="8">
    <location>
        <begin position="229"/>
        <end position="249"/>
    </location>
</feature>
<dbReference type="Pfam" id="PF01925">
    <property type="entry name" value="TauE"/>
    <property type="match status" value="1"/>
</dbReference>
<feature type="transmembrane region" description="Helical" evidence="8">
    <location>
        <begin position="76"/>
        <end position="97"/>
    </location>
</feature>
<protein>
    <recommendedName>
        <fullName evidence="8">Probable membrane transporter protein</fullName>
    </recommendedName>
</protein>
<keyword evidence="3" id="KW-0813">Transport</keyword>
<keyword evidence="4 8" id="KW-1003">Cell membrane</keyword>
<feature type="transmembrane region" description="Helical" evidence="8">
    <location>
        <begin position="12"/>
        <end position="35"/>
    </location>
</feature>
<feature type="transmembrane region" description="Helical" evidence="8">
    <location>
        <begin position="169"/>
        <end position="188"/>
    </location>
</feature>
<evidence type="ECO:0000313" key="10">
    <source>
        <dbReference type="Proteomes" id="UP000542776"/>
    </source>
</evidence>
<keyword evidence="7 8" id="KW-0472">Membrane</keyword>
<evidence type="ECO:0000256" key="6">
    <source>
        <dbReference type="ARBA" id="ARBA00022989"/>
    </source>
</evidence>
<evidence type="ECO:0000256" key="2">
    <source>
        <dbReference type="ARBA" id="ARBA00009142"/>
    </source>
</evidence>
<evidence type="ECO:0000256" key="5">
    <source>
        <dbReference type="ARBA" id="ARBA00022692"/>
    </source>
</evidence>
<evidence type="ECO:0000256" key="8">
    <source>
        <dbReference type="RuleBase" id="RU363041"/>
    </source>
</evidence>
<name>A0A7W6MM13_9HYPH</name>
<feature type="transmembrane region" description="Helical" evidence="8">
    <location>
        <begin position="135"/>
        <end position="163"/>
    </location>
</feature>
<dbReference type="GO" id="GO:0005886">
    <property type="term" value="C:plasma membrane"/>
    <property type="evidence" value="ECO:0007669"/>
    <property type="project" value="UniProtKB-SubCell"/>
</dbReference>
<organism evidence="9 10">
    <name type="scientific">Aureimonas pseudogalii</name>
    <dbReference type="NCBI Taxonomy" id="1744844"/>
    <lineage>
        <taxon>Bacteria</taxon>
        <taxon>Pseudomonadati</taxon>
        <taxon>Pseudomonadota</taxon>
        <taxon>Alphaproteobacteria</taxon>
        <taxon>Hyphomicrobiales</taxon>
        <taxon>Aurantimonadaceae</taxon>
        <taxon>Aureimonas</taxon>
    </lineage>
</organism>
<reference evidence="9 10" key="1">
    <citation type="submission" date="2020-08" db="EMBL/GenBank/DDBJ databases">
        <title>Genomic Encyclopedia of Type Strains, Phase IV (KMG-IV): sequencing the most valuable type-strain genomes for metagenomic binning, comparative biology and taxonomic classification.</title>
        <authorList>
            <person name="Goeker M."/>
        </authorList>
    </citation>
    <scope>NUCLEOTIDE SEQUENCE [LARGE SCALE GENOMIC DNA]</scope>
    <source>
        <strain evidence="9 10">DSM 102238</strain>
    </source>
</reference>
<accession>A0A7W6MM13</accession>
<evidence type="ECO:0000256" key="4">
    <source>
        <dbReference type="ARBA" id="ARBA00022475"/>
    </source>
</evidence>
<evidence type="ECO:0000256" key="1">
    <source>
        <dbReference type="ARBA" id="ARBA00004651"/>
    </source>
</evidence>
<dbReference type="Proteomes" id="UP000542776">
    <property type="component" value="Unassembled WGS sequence"/>
</dbReference>
<feature type="transmembrane region" description="Helical" evidence="8">
    <location>
        <begin position="195"/>
        <end position="217"/>
    </location>
</feature>
<feature type="transmembrane region" description="Helical" evidence="8">
    <location>
        <begin position="103"/>
        <end position="123"/>
    </location>
</feature>
<dbReference type="PANTHER" id="PTHR30269">
    <property type="entry name" value="TRANSMEMBRANE PROTEIN YFCA"/>
    <property type="match status" value="1"/>
</dbReference>
<keyword evidence="5 8" id="KW-0812">Transmembrane</keyword>
<sequence length="253" mass="25576">MLSAAGDIDLSLYVLVAVVSFFASFIGGVTGYGTGLLLPPILLPIVGPQYVVPIVSLSALLTNGSRVAAFRADLDAGKAALVTAVALPTCLVGAYGYTRLSGAGVSVLLGTVLVLLVPLRRWLKRRHGHLGRNGLAAVGAGYGLLTGGTSGAGVVLLSLLLAAGLQGSAVIATDAGISLLLGIAKVLVFQSAGALPLSAWLMAGLIGFAALPGPFLAKRMTRTLTHRTHAVILDGVVVFGGGLLLLQGLRSLH</sequence>
<dbReference type="InterPro" id="IPR002781">
    <property type="entry name" value="TM_pro_TauE-like"/>
</dbReference>
<dbReference type="PANTHER" id="PTHR30269:SF23">
    <property type="entry name" value="MEMBRANE TRANSPORTER PROTEIN YDHB-RELATED"/>
    <property type="match status" value="1"/>
</dbReference>
<evidence type="ECO:0000256" key="7">
    <source>
        <dbReference type="ARBA" id="ARBA00023136"/>
    </source>
</evidence>
<gene>
    <name evidence="9" type="ORF">GGR04_004207</name>
</gene>
<dbReference type="InterPro" id="IPR052017">
    <property type="entry name" value="TSUP"/>
</dbReference>
<keyword evidence="6 8" id="KW-1133">Transmembrane helix</keyword>
<comment type="similarity">
    <text evidence="2 8">Belongs to the 4-toluene sulfonate uptake permease (TSUP) (TC 2.A.102) family.</text>
</comment>
<keyword evidence="10" id="KW-1185">Reference proteome</keyword>
<dbReference type="RefSeq" id="WP_183202087.1">
    <property type="nucleotide sequence ID" value="NZ_JACIEK010000018.1"/>
</dbReference>
<dbReference type="EMBL" id="JACIEK010000018">
    <property type="protein sequence ID" value="MBB4000330.1"/>
    <property type="molecule type" value="Genomic_DNA"/>
</dbReference>
<proteinExistence type="inferred from homology"/>
<comment type="caution">
    <text evidence="9">The sequence shown here is derived from an EMBL/GenBank/DDBJ whole genome shotgun (WGS) entry which is preliminary data.</text>
</comment>
<evidence type="ECO:0000313" key="9">
    <source>
        <dbReference type="EMBL" id="MBB4000330.1"/>
    </source>
</evidence>
<comment type="subcellular location">
    <subcellularLocation>
        <location evidence="1 8">Cell membrane</location>
        <topology evidence="1 8">Multi-pass membrane protein</topology>
    </subcellularLocation>
</comment>